<evidence type="ECO:0000256" key="4">
    <source>
        <dbReference type="ARBA" id="ARBA00023125"/>
    </source>
</evidence>
<protein>
    <submittedName>
        <fullName evidence="8">B3 domain-containing protein</fullName>
    </submittedName>
</protein>
<name>A0A833QT64_9POAL</name>
<dbReference type="InterPro" id="IPR003340">
    <property type="entry name" value="B3_DNA-bd"/>
</dbReference>
<dbReference type="PANTHER" id="PTHR31674">
    <property type="entry name" value="B3 DOMAIN-CONTAINING PROTEIN REM-LIKE 3-RELATED"/>
    <property type="match status" value="1"/>
</dbReference>
<keyword evidence="2" id="KW-0677">Repeat</keyword>
<dbReference type="PROSITE" id="PS50863">
    <property type="entry name" value="B3"/>
    <property type="match status" value="2"/>
</dbReference>
<reference evidence="8" key="1">
    <citation type="submission" date="2020-01" db="EMBL/GenBank/DDBJ databases">
        <title>Genome sequence of Kobresia littledalei, the first chromosome-level genome in the family Cyperaceae.</title>
        <authorList>
            <person name="Qu G."/>
        </authorList>
    </citation>
    <scope>NUCLEOTIDE SEQUENCE</scope>
    <source>
        <strain evidence="8">C.B.Clarke</strain>
        <tissue evidence="8">Leaf</tissue>
    </source>
</reference>
<dbReference type="InterPro" id="IPR039218">
    <property type="entry name" value="REM_fam"/>
</dbReference>
<keyword evidence="4" id="KW-0238">DNA-binding</keyword>
<comment type="subcellular location">
    <subcellularLocation>
        <location evidence="1">Nucleus</location>
    </subcellularLocation>
</comment>
<dbReference type="Pfam" id="PF02362">
    <property type="entry name" value="B3"/>
    <property type="match status" value="2"/>
</dbReference>
<dbReference type="SUPFAM" id="SSF101936">
    <property type="entry name" value="DNA-binding pseudobarrel domain"/>
    <property type="match status" value="2"/>
</dbReference>
<dbReference type="CDD" id="cd10017">
    <property type="entry name" value="B3_DNA"/>
    <property type="match status" value="1"/>
</dbReference>
<dbReference type="InterPro" id="IPR015300">
    <property type="entry name" value="DNA-bd_pseudobarrel_sf"/>
</dbReference>
<evidence type="ECO:0000256" key="5">
    <source>
        <dbReference type="ARBA" id="ARBA00023163"/>
    </source>
</evidence>
<feature type="domain" description="TF-B3" evidence="7">
    <location>
        <begin position="1"/>
        <end position="74"/>
    </location>
</feature>
<accession>A0A833QT64</accession>
<dbReference type="AlphaFoldDB" id="A0A833QT64"/>
<proteinExistence type="predicted"/>
<keyword evidence="5" id="KW-0804">Transcription</keyword>
<dbReference type="OrthoDB" id="683934at2759"/>
<evidence type="ECO:0000256" key="3">
    <source>
        <dbReference type="ARBA" id="ARBA00023015"/>
    </source>
</evidence>
<keyword evidence="3" id="KW-0805">Transcription regulation</keyword>
<evidence type="ECO:0000313" key="8">
    <source>
        <dbReference type="EMBL" id="KAF3332155.1"/>
    </source>
</evidence>
<dbReference type="EMBL" id="SWLB01000012">
    <property type="protein sequence ID" value="KAF3332155.1"/>
    <property type="molecule type" value="Genomic_DNA"/>
</dbReference>
<keyword evidence="9" id="KW-1185">Reference proteome</keyword>
<evidence type="ECO:0000256" key="1">
    <source>
        <dbReference type="ARBA" id="ARBA00004123"/>
    </source>
</evidence>
<dbReference type="Proteomes" id="UP000623129">
    <property type="component" value="Unassembled WGS sequence"/>
</dbReference>
<dbReference type="GO" id="GO:0003677">
    <property type="term" value="F:DNA binding"/>
    <property type="evidence" value="ECO:0007669"/>
    <property type="project" value="UniProtKB-KW"/>
</dbReference>
<evidence type="ECO:0000313" key="9">
    <source>
        <dbReference type="Proteomes" id="UP000623129"/>
    </source>
</evidence>
<feature type="domain" description="TF-B3" evidence="7">
    <location>
        <begin position="145"/>
        <end position="241"/>
    </location>
</feature>
<keyword evidence="6" id="KW-0539">Nucleus</keyword>
<evidence type="ECO:0000256" key="6">
    <source>
        <dbReference type="ARBA" id="ARBA00023242"/>
    </source>
</evidence>
<organism evidence="8 9">
    <name type="scientific">Carex littledalei</name>
    <dbReference type="NCBI Taxonomy" id="544730"/>
    <lineage>
        <taxon>Eukaryota</taxon>
        <taxon>Viridiplantae</taxon>
        <taxon>Streptophyta</taxon>
        <taxon>Embryophyta</taxon>
        <taxon>Tracheophyta</taxon>
        <taxon>Spermatophyta</taxon>
        <taxon>Magnoliopsida</taxon>
        <taxon>Liliopsida</taxon>
        <taxon>Poales</taxon>
        <taxon>Cyperaceae</taxon>
        <taxon>Cyperoideae</taxon>
        <taxon>Cariceae</taxon>
        <taxon>Carex</taxon>
        <taxon>Carex subgen. Euthyceras</taxon>
    </lineage>
</organism>
<dbReference type="PANTHER" id="PTHR31674:SF62">
    <property type="entry name" value="B3 DOMAIN-CONTAINING PROTEIN REM14-RELATED"/>
    <property type="match status" value="1"/>
</dbReference>
<evidence type="ECO:0000259" key="7">
    <source>
        <dbReference type="PROSITE" id="PS50863"/>
    </source>
</evidence>
<gene>
    <name evidence="8" type="ORF">FCM35_KLT03561</name>
</gene>
<dbReference type="Gene3D" id="2.40.330.10">
    <property type="entry name" value="DNA-binding pseudobarrel domain"/>
    <property type="match status" value="2"/>
</dbReference>
<dbReference type="GO" id="GO:0005634">
    <property type="term" value="C:nucleus"/>
    <property type="evidence" value="ECO:0007669"/>
    <property type="project" value="UniProtKB-SubCell"/>
</dbReference>
<comment type="caution">
    <text evidence="8">The sequence shown here is derived from an EMBL/GenBank/DDBJ whole genome shotgun (WGS) entry which is preliminary data.</text>
</comment>
<evidence type="ECO:0000256" key="2">
    <source>
        <dbReference type="ARBA" id="ARBA00022737"/>
    </source>
</evidence>
<sequence>MMHLEDETKNRSVATFLSPIGKTWIIKLTRDHSEIFFKGGWPEFSKCHKLEVGFKLVFRYEGNMVFNVKVFGLNGCLKDYNQDAVAILRRTSSSSVKQTKRKHDLLIDKETPHHDRSKMRKALGTATNSYVKKKRNKNVISVSHQTLITRMSHANIHNFMPLPKIFGSVLPYNLEKGEITVKNEKQETLKIQFNTPATGNYNNLCRGWKDLCWKNHIKCGDTCTLKITDHNEILVTISKAAKPVETIDVKSEIETSWE</sequence>